<comment type="catalytic activity">
    <reaction evidence="6">
        <text>an (R)-2-hydroxy-long-chain-fatty acyl-CoA = a long-chain fatty aldehyde + formyl-CoA</text>
        <dbReference type="Rhea" id="RHEA:67444"/>
        <dbReference type="ChEBI" id="CHEBI:17176"/>
        <dbReference type="ChEBI" id="CHEBI:57376"/>
        <dbReference type="ChEBI" id="CHEBI:170012"/>
        <dbReference type="EC" id="4.1.2.63"/>
    </reaction>
    <physiologicalReaction direction="left-to-right" evidence="6">
        <dbReference type="Rhea" id="RHEA:67445"/>
    </physiologicalReaction>
</comment>
<evidence type="ECO:0000256" key="3">
    <source>
        <dbReference type="ARBA" id="ARBA00022842"/>
    </source>
</evidence>
<evidence type="ECO:0000256" key="2">
    <source>
        <dbReference type="ARBA" id="ARBA00022723"/>
    </source>
</evidence>
<evidence type="ECO:0000259" key="8">
    <source>
        <dbReference type="Pfam" id="PF02775"/>
    </source>
</evidence>
<gene>
    <name evidence="9" type="primary">Hacl1_0</name>
    <name evidence="9" type="ORF">AVEN_38848_1</name>
</gene>
<name>A0A4Y2MGG9_ARAVE</name>
<dbReference type="SUPFAM" id="SSF52518">
    <property type="entry name" value="Thiamin diphosphate-binding fold (THDP-binding)"/>
    <property type="match status" value="1"/>
</dbReference>
<evidence type="ECO:0000256" key="4">
    <source>
        <dbReference type="ARBA" id="ARBA00023239"/>
    </source>
</evidence>
<dbReference type="OrthoDB" id="16262at2759"/>
<dbReference type="GO" id="GO:0030976">
    <property type="term" value="F:thiamine pyrophosphate binding"/>
    <property type="evidence" value="ECO:0007669"/>
    <property type="project" value="InterPro"/>
</dbReference>
<comment type="caution">
    <text evidence="9">The sequence shown here is derived from an EMBL/GenBank/DDBJ whole genome shotgun (WGS) entry which is preliminary data.</text>
</comment>
<accession>A0A4Y2MGG9</accession>
<dbReference type="InterPro" id="IPR045025">
    <property type="entry name" value="HACL1-like"/>
</dbReference>
<reference evidence="9 10" key="1">
    <citation type="journal article" date="2019" name="Sci. Rep.">
        <title>Orb-weaving spider Araneus ventricosus genome elucidates the spidroin gene catalogue.</title>
        <authorList>
            <person name="Kono N."/>
            <person name="Nakamura H."/>
            <person name="Ohtoshi R."/>
            <person name="Moran D.A.P."/>
            <person name="Shinohara A."/>
            <person name="Yoshida Y."/>
            <person name="Fujiwara M."/>
            <person name="Mori M."/>
            <person name="Tomita M."/>
            <person name="Arakawa K."/>
        </authorList>
    </citation>
    <scope>NUCLEOTIDE SEQUENCE [LARGE SCALE GENOMIC DNA]</scope>
</reference>
<comment type="cofactor">
    <cofactor evidence="1">
        <name>thiamine diphosphate</name>
        <dbReference type="ChEBI" id="CHEBI:58937"/>
    </cofactor>
</comment>
<comment type="catalytic activity">
    <reaction evidence="5">
        <text>a 2-hydroxy-3-methyl fatty acyl-CoA = a 2-methyl-branched fatty aldehyde + formyl-CoA</text>
        <dbReference type="Rhea" id="RHEA:25375"/>
        <dbReference type="ChEBI" id="CHEBI:49188"/>
        <dbReference type="ChEBI" id="CHEBI:57376"/>
        <dbReference type="ChEBI" id="CHEBI:58783"/>
        <dbReference type="EC" id="4.1.2.63"/>
    </reaction>
    <physiologicalReaction direction="left-to-right" evidence="5">
        <dbReference type="Rhea" id="RHEA:25376"/>
    </physiologicalReaction>
</comment>
<dbReference type="PANTHER" id="PTHR43710:SF2">
    <property type="entry name" value="2-HYDROXYACYL-COA LYASE 1"/>
    <property type="match status" value="1"/>
</dbReference>
<dbReference type="EC" id="4.1.2.63" evidence="7"/>
<dbReference type="Pfam" id="PF02775">
    <property type="entry name" value="TPP_enzyme_C"/>
    <property type="match status" value="1"/>
</dbReference>
<protein>
    <recommendedName>
        <fullName evidence="7">2-hydroxyacyl-CoA lyase</fullName>
        <ecNumber evidence="7">4.1.2.63</ecNumber>
    </recommendedName>
</protein>
<evidence type="ECO:0000256" key="5">
    <source>
        <dbReference type="ARBA" id="ARBA00044451"/>
    </source>
</evidence>
<keyword evidence="3" id="KW-0460">Magnesium</keyword>
<sequence>MLINTSWLTKILASNLRLRWCTTRDTTTITFFLHLLLSVSTSSLHQHEANYTSSLLVRLDAGTFGTMGVGLGSAIAAALWCEDHAPEKRVICIQGDSAFGFGGMEMGTVTRYCLPIIVIVFNNGGIYFGLEEDSFKSLQEGDAHPALSIPPNSLSLAAKYDKICEMFGGRGFNVKTVEELRAAVKECLKVREPCVINITIAPFSQKKPQDHPWLTRSHL</sequence>
<keyword evidence="2" id="KW-0479">Metal-binding</keyword>
<dbReference type="InterPro" id="IPR011766">
    <property type="entry name" value="TPP_enzyme_TPP-bd"/>
</dbReference>
<evidence type="ECO:0000256" key="1">
    <source>
        <dbReference type="ARBA" id="ARBA00001964"/>
    </source>
</evidence>
<dbReference type="AlphaFoldDB" id="A0A4Y2MGG9"/>
<evidence type="ECO:0000256" key="7">
    <source>
        <dbReference type="ARBA" id="ARBA00044518"/>
    </source>
</evidence>
<dbReference type="EMBL" id="BGPR01007160">
    <property type="protein sequence ID" value="GBN24736.1"/>
    <property type="molecule type" value="Genomic_DNA"/>
</dbReference>
<dbReference type="PANTHER" id="PTHR43710">
    <property type="entry name" value="2-HYDROXYACYL-COA LYASE"/>
    <property type="match status" value="1"/>
</dbReference>
<evidence type="ECO:0000313" key="9">
    <source>
        <dbReference type="EMBL" id="GBN24736.1"/>
    </source>
</evidence>
<dbReference type="GO" id="GO:0046872">
    <property type="term" value="F:metal ion binding"/>
    <property type="evidence" value="ECO:0007669"/>
    <property type="project" value="UniProtKB-KW"/>
</dbReference>
<feature type="domain" description="Thiamine pyrophosphate enzyme TPP-binding" evidence="8">
    <location>
        <begin position="59"/>
        <end position="198"/>
    </location>
</feature>
<evidence type="ECO:0000256" key="6">
    <source>
        <dbReference type="ARBA" id="ARBA00044454"/>
    </source>
</evidence>
<dbReference type="GO" id="GO:0001561">
    <property type="term" value="P:fatty acid alpha-oxidation"/>
    <property type="evidence" value="ECO:0007669"/>
    <property type="project" value="TreeGrafter"/>
</dbReference>
<dbReference type="Gene3D" id="3.40.50.970">
    <property type="match status" value="1"/>
</dbReference>
<proteinExistence type="predicted"/>
<keyword evidence="4 9" id="KW-0456">Lyase</keyword>
<organism evidence="9 10">
    <name type="scientific">Araneus ventricosus</name>
    <name type="common">Orbweaver spider</name>
    <name type="synonym">Epeira ventricosa</name>
    <dbReference type="NCBI Taxonomy" id="182803"/>
    <lineage>
        <taxon>Eukaryota</taxon>
        <taxon>Metazoa</taxon>
        <taxon>Ecdysozoa</taxon>
        <taxon>Arthropoda</taxon>
        <taxon>Chelicerata</taxon>
        <taxon>Arachnida</taxon>
        <taxon>Araneae</taxon>
        <taxon>Araneomorphae</taxon>
        <taxon>Entelegynae</taxon>
        <taxon>Araneoidea</taxon>
        <taxon>Araneidae</taxon>
        <taxon>Araneus</taxon>
    </lineage>
</organism>
<keyword evidence="10" id="KW-1185">Reference proteome</keyword>
<dbReference type="CDD" id="cd02004">
    <property type="entry name" value="TPP_BZL_OCoD_HPCL"/>
    <property type="match status" value="1"/>
</dbReference>
<dbReference type="GO" id="GO:0106359">
    <property type="term" value="F:2-hydroxyacyl-CoA lyase activity"/>
    <property type="evidence" value="ECO:0007669"/>
    <property type="project" value="UniProtKB-EC"/>
</dbReference>
<dbReference type="GO" id="GO:0005777">
    <property type="term" value="C:peroxisome"/>
    <property type="evidence" value="ECO:0007669"/>
    <property type="project" value="TreeGrafter"/>
</dbReference>
<evidence type="ECO:0000313" key="10">
    <source>
        <dbReference type="Proteomes" id="UP000499080"/>
    </source>
</evidence>
<dbReference type="InterPro" id="IPR029061">
    <property type="entry name" value="THDP-binding"/>
</dbReference>
<dbReference type="Proteomes" id="UP000499080">
    <property type="component" value="Unassembled WGS sequence"/>
</dbReference>